<dbReference type="Pfam" id="PF26466">
    <property type="entry name" value="DNA_primase_lrg_N"/>
    <property type="match status" value="1"/>
</dbReference>
<dbReference type="GO" id="GO:0006269">
    <property type="term" value="P:DNA replication, synthesis of primer"/>
    <property type="evidence" value="ECO:0007669"/>
    <property type="project" value="UniProtKB-KW"/>
</dbReference>
<reference evidence="2" key="3">
    <citation type="submission" date="2016-06" db="UniProtKB">
        <authorList>
            <consortium name="WormBaseParasite"/>
        </authorList>
    </citation>
    <scope>IDENTIFICATION</scope>
</reference>
<proteinExistence type="predicted"/>
<dbReference type="PANTHER" id="PTHR10537">
    <property type="entry name" value="DNA PRIMASE LARGE SUBUNIT"/>
    <property type="match status" value="1"/>
</dbReference>
<dbReference type="AlphaFoldDB" id="A0A183C1X3"/>
<reference evidence="1" key="1">
    <citation type="submission" date="2013-12" db="EMBL/GenBank/DDBJ databases">
        <authorList>
            <person name="Aslett M."/>
        </authorList>
    </citation>
    <scope>NUCLEOTIDE SEQUENCE [LARGE SCALE GENOMIC DNA]</scope>
    <source>
        <strain evidence="1">Lindley</strain>
    </source>
</reference>
<protein>
    <submittedName>
        <fullName evidence="2">Uncharacterized protein</fullName>
    </submittedName>
</protein>
<dbReference type="GO" id="GO:0005658">
    <property type="term" value="C:alpha DNA polymerase:primase complex"/>
    <property type="evidence" value="ECO:0007669"/>
    <property type="project" value="TreeGrafter"/>
</dbReference>
<dbReference type="PANTHER" id="PTHR10537:SF3">
    <property type="entry name" value="DNA PRIMASE LARGE SUBUNIT"/>
    <property type="match status" value="1"/>
</dbReference>
<dbReference type="Proteomes" id="UP000050741">
    <property type="component" value="Unassembled WGS sequence"/>
</dbReference>
<dbReference type="Gene3D" id="1.20.930.80">
    <property type="match status" value="2"/>
</dbReference>
<keyword evidence="1" id="KW-1185">Reference proteome</keyword>
<name>A0A183C1X3_GLOPA</name>
<evidence type="ECO:0000313" key="2">
    <source>
        <dbReference type="WBParaSite" id="GPLIN_000686700"/>
    </source>
</evidence>
<dbReference type="WBParaSite" id="GPLIN_000686700">
    <property type="protein sequence ID" value="GPLIN_000686700"/>
    <property type="gene ID" value="GPLIN_000686700"/>
</dbReference>
<dbReference type="GO" id="GO:0046872">
    <property type="term" value="F:metal ion binding"/>
    <property type="evidence" value="ECO:0007669"/>
    <property type="project" value="UniProtKB-KW"/>
</dbReference>
<organism evidence="1 2">
    <name type="scientific">Globodera pallida</name>
    <name type="common">Potato cyst nematode worm</name>
    <name type="synonym">Heterodera pallida</name>
    <dbReference type="NCBI Taxonomy" id="36090"/>
    <lineage>
        <taxon>Eukaryota</taxon>
        <taxon>Metazoa</taxon>
        <taxon>Ecdysozoa</taxon>
        <taxon>Nematoda</taxon>
        <taxon>Chromadorea</taxon>
        <taxon>Rhabditida</taxon>
        <taxon>Tylenchina</taxon>
        <taxon>Tylenchomorpha</taxon>
        <taxon>Tylenchoidea</taxon>
        <taxon>Heteroderidae</taxon>
        <taxon>Heteroderinae</taxon>
        <taxon>Globodera</taxon>
    </lineage>
</organism>
<dbReference type="GO" id="GO:0006270">
    <property type="term" value="P:DNA replication initiation"/>
    <property type="evidence" value="ECO:0007669"/>
    <property type="project" value="TreeGrafter"/>
</dbReference>
<sequence>MLKEKFGSSNQQDEYKNAFREEIGALMPLATNSCKNSDLNDARREDRISHFILRLAFCQIPEQSDWFVRLETELFRMRFQYETRKNLASFLSSNDLNLKSVDFVDVLELLSSHRVYLNSGTAFISINDLVALVSPRFRDNITASMNHARKEIGFLQENDRLIPLMTNIVKGGVSYRKEFQDPNAEHISPDMGASSATFRKATVWTLLEGQNSSKRWTAKSLRKNMLTTFATCTARREAALTKSLYRVHPLFLVVYRPRKTATDVRSTVGLNIDQINHILDLSKTHRFDKIF</sequence>
<dbReference type="InterPro" id="IPR007238">
    <property type="entry name" value="DNA_primase_lsu_euk/arc"/>
</dbReference>
<evidence type="ECO:0000313" key="1">
    <source>
        <dbReference type="Proteomes" id="UP000050741"/>
    </source>
</evidence>
<reference evidence="1" key="2">
    <citation type="submission" date="2014-05" db="EMBL/GenBank/DDBJ databases">
        <title>The genome and life-stage specific transcriptomes of Globodera pallida elucidate key aspects of plant parasitism by a cyst nematode.</title>
        <authorList>
            <person name="Cotton J.A."/>
            <person name="Lilley C.J."/>
            <person name="Jones L.M."/>
            <person name="Kikuchi T."/>
            <person name="Reid A.J."/>
            <person name="Thorpe P."/>
            <person name="Tsai I.J."/>
            <person name="Beasley H."/>
            <person name="Blok V."/>
            <person name="Cock P.J.A."/>
            <person name="Van den Akker S.E."/>
            <person name="Holroyd N."/>
            <person name="Hunt M."/>
            <person name="Mantelin S."/>
            <person name="Naghra H."/>
            <person name="Pain A."/>
            <person name="Palomares-Rius J.E."/>
            <person name="Zarowiecki M."/>
            <person name="Berriman M."/>
            <person name="Jones J.T."/>
            <person name="Urwin P.E."/>
        </authorList>
    </citation>
    <scope>NUCLEOTIDE SEQUENCE [LARGE SCALE GENOMIC DNA]</scope>
    <source>
        <strain evidence="1">Lindley</strain>
    </source>
</reference>
<dbReference type="GO" id="GO:0051539">
    <property type="term" value="F:4 iron, 4 sulfur cluster binding"/>
    <property type="evidence" value="ECO:0007669"/>
    <property type="project" value="UniProtKB-KW"/>
</dbReference>
<accession>A0A183C1X3</accession>